<sequence>MENIKVVIVDDSPFSISILRDVLTEKGFEVIGDASSLEETIEVVKTTKPDLVTMDMTIPGTDGLECTRAIHSIDPNIKVVVVSSMMDDEIVKKAKQNRVSGYIQKPVDPDELATVIQRIMSGEELFKELEAIYFDIFKEAFLDNMNRMAKTVPNFSQETGLKDTQESKGVSIVVGIIGRHCGSMIIDLSYETVDSLAKHILKRELKSREEGLAMMAEFANIIAGNACSLLNRKNKAFGLRVAPPAVFHGSSLNISKTIIQSKSVVAETIFGEISIDAGFTRGDSEWM</sequence>
<gene>
    <name evidence="6" type="ORF">OW729_08730</name>
</gene>
<dbReference type="InterPro" id="IPR028976">
    <property type="entry name" value="CheC-like_sf"/>
</dbReference>
<dbReference type="EMBL" id="JAPQFJ010000007">
    <property type="protein sequence ID" value="MCY6958688.1"/>
    <property type="molecule type" value="Genomic_DNA"/>
</dbReference>
<dbReference type="SUPFAM" id="SSF52172">
    <property type="entry name" value="CheY-like"/>
    <property type="match status" value="1"/>
</dbReference>
<dbReference type="InterPro" id="IPR052048">
    <property type="entry name" value="ST_Response_Regulator"/>
</dbReference>
<dbReference type="Gene3D" id="3.40.50.2300">
    <property type="match status" value="1"/>
</dbReference>
<dbReference type="SUPFAM" id="SSF103039">
    <property type="entry name" value="CheC-like"/>
    <property type="match status" value="1"/>
</dbReference>
<dbReference type="Gene3D" id="3.40.1550.10">
    <property type="entry name" value="CheC-like"/>
    <property type="match status" value="1"/>
</dbReference>
<dbReference type="CDD" id="cd17906">
    <property type="entry name" value="CheX"/>
    <property type="match status" value="1"/>
</dbReference>
<dbReference type="Pfam" id="PF00072">
    <property type="entry name" value="Response_reg"/>
    <property type="match status" value="1"/>
</dbReference>
<comment type="function">
    <text evidence="3">May play the central regulatory role in sporulation. It may be an element of the effector pathway responsible for the activation of sporulation genes in response to nutritional stress. Spo0A may act in concert with spo0H (a sigma factor) to control the expression of some genes that are critical to the sporulation process.</text>
</comment>
<dbReference type="PROSITE" id="PS50110">
    <property type="entry name" value="RESPONSE_REGULATORY"/>
    <property type="match status" value="1"/>
</dbReference>
<organism evidence="6 7">
    <name type="scientific">Clostridium brassicae</name>
    <dbReference type="NCBI Taxonomy" id="2999072"/>
    <lineage>
        <taxon>Bacteria</taxon>
        <taxon>Bacillati</taxon>
        <taxon>Bacillota</taxon>
        <taxon>Clostridia</taxon>
        <taxon>Eubacteriales</taxon>
        <taxon>Clostridiaceae</taxon>
        <taxon>Clostridium</taxon>
    </lineage>
</organism>
<dbReference type="SMART" id="SM00448">
    <property type="entry name" value="REC"/>
    <property type="match status" value="1"/>
</dbReference>
<feature type="domain" description="Response regulatory" evidence="5">
    <location>
        <begin position="5"/>
        <end position="120"/>
    </location>
</feature>
<dbReference type="PANTHER" id="PTHR43228">
    <property type="entry name" value="TWO-COMPONENT RESPONSE REGULATOR"/>
    <property type="match status" value="1"/>
</dbReference>
<feature type="modified residue" description="4-aspartylphosphate" evidence="4">
    <location>
        <position position="55"/>
    </location>
</feature>
<dbReference type="PANTHER" id="PTHR43228:SF1">
    <property type="entry name" value="TWO-COMPONENT RESPONSE REGULATOR ARR22"/>
    <property type="match status" value="1"/>
</dbReference>
<evidence type="ECO:0000259" key="5">
    <source>
        <dbReference type="PROSITE" id="PS50110"/>
    </source>
</evidence>
<evidence type="ECO:0000256" key="4">
    <source>
        <dbReference type="PROSITE-ProRule" id="PRU00169"/>
    </source>
</evidence>
<accession>A0ABT4D949</accession>
<dbReference type="Proteomes" id="UP001144612">
    <property type="component" value="Unassembled WGS sequence"/>
</dbReference>
<keyword evidence="7" id="KW-1185">Reference proteome</keyword>
<evidence type="ECO:0000313" key="7">
    <source>
        <dbReference type="Proteomes" id="UP001144612"/>
    </source>
</evidence>
<name>A0ABT4D949_9CLOT</name>
<dbReference type="Pfam" id="PF13690">
    <property type="entry name" value="CheX"/>
    <property type="match status" value="1"/>
</dbReference>
<proteinExistence type="predicted"/>
<dbReference type="InterPro" id="IPR028051">
    <property type="entry name" value="CheX-like_dom"/>
</dbReference>
<reference evidence="6" key="1">
    <citation type="submission" date="2022-12" db="EMBL/GenBank/DDBJ databases">
        <title>Clostridium sp. nov., isolated from industrial wastewater.</title>
        <authorList>
            <person name="Jiayan W."/>
        </authorList>
    </citation>
    <scope>NUCLEOTIDE SEQUENCE</scope>
    <source>
        <strain evidence="6">ZC22-4</strain>
    </source>
</reference>
<dbReference type="InterPro" id="IPR001789">
    <property type="entry name" value="Sig_transdc_resp-reg_receiver"/>
</dbReference>
<evidence type="ECO:0000313" key="6">
    <source>
        <dbReference type="EMBL" id="MCY6958688.1"/>
    </source>
</evidence>
<comment type="caution">
    <text evidence="6">The sequence shown here is derived from an EMBL/GenBank/DDBJ whole genome shotgun (WGS) entry which is preliminary data.</text>
</comment>
<protein>
    <recommendedName>
        <fullName evidence="1">Stage 0 sporulation protein A homolog</fullName>
    </recommendedName>
</protein>
<evidence type="ECO:0000256" key="3">
    <source>
        <dbReference type="ARBA" id="ARBA00024867"/>
    </source>
</evidence>
<dbReference type="InterPro" id="IPR011006">
    <property type="entry name" value="CheY-like_superfamily"/>
</dbReference>
<keyword evidence="4" id="KW-0597">Phosphoprotein</keyword>
<keyword evidence="2" id="KW-0145">Chemotaxis</keyword>
<evidence type="ECO:0000256" key="2">
    <source>
        <dbReference type="ARBA" id="ARBA00022500"/>
    </source>
</evidence>
<evidence type="ECO:0000256" key="1">
    <source>
        <dbReference type="ARBA" id="ARBA00018672"/>
    </source>
</evidence>
<dbReference type="RefSeq" id="WP_268061104.1">
    <property type="nucleotide sequence ID" value="NZ_JAPQFJ010000007.1"/>
</dbReference>